<reference evidence="2" key="1">
    <citation type="journal article" date="2014" name="Int. J. Syst. Evol. Microbiol.">
        <title>Complete genome sequence of Corynebacterium casei LMG S-19264T (=DSM 44701T), isolated from a smear-ripened cheese.</title>
        <authorList>
            <consortium name="US DOE Joint Genome Institute (JGI-PGF)"/>
            <person name="Walter F."/>
            <person name="Albersmeier A."/>
            <person name="Kalinowski J."/>
            <person name="Ruckert C."/>
        </authorList>
    </citation>
    <scope>NUCLEOTIDE SEQUENCE</scope>
    <source>
        <strain evidence="2">CGMCC 1.12919</strain>
    </source>
</reference>
<comment type="caution">
    <text evidence="2">The sequence shown here is derived from an EMBL/GenBank/DDBJ whole genome shotgun (WGS) entry which is preliminary data.</text>
</comment>
<gene>
    <name evidence="2" type="ORF">GCM10010994_06300</name>
</gene>
<dbReference type="SUPFAM" id="SSF47413">
    <property type="entry name" value="lambda repressor-like DNA-binding domains"/>
    <property type="match status" value="1"/>
</dbReference>
<dbReference type="GO" id="GO:0110001">
    <property type="term" value="C:toxin-antitoxin complex"/>
    <property type="evidence" value="ECO:0007669"/>
    <property type="project" value="InterPro"/>
</dbReference>
<dbReference type="PROSITE" id="PS50943">
    <property type="entry name" value="HTH_CROC1"/>
    <property type="match status" value="1"/>
</dbReference>
<dbReference type="GO" id="GO:0001046">
    <property type="term" value="F:core promoter sequence-specific DNA binding"/>
    <property type="evidence" value="ECO:0007669"/>
    <property type="project" value="TreeGrafter"/>
</dbReference>
<dbReference type="InterPro" id="IPR039060">
    <property type="entry name" value="Antitox_HigA"/>
</dbReference>
<evidence type="ECO:0000313" key="2">
    <source>
        <dbReference type="EMBL" id="GGC49934.1"/>
    </source>
</evidence>
<evidence type="ECO:0000313" key="3">
    <source>
        <dbReference type="Proteomes" id="UP000637002"/>
    </source>
</evidence>
<feature type="domain" description="HTH cro/C1-type" evidence="1">
    <location>
        <begin position="166"/>
        <end position="219"/>
    </location>
</feature>
<name>A0A916X860_9HYPH</name>
<accession>A0A916X860</accession>
<protein>
    <recommendedName>
        <fullName evidence="1">HTH cro/C1-type domain-containing protein</fullName>
    </recommendedName>
</protein>
<dbReference type="GO" id="GO:0003723">
    <property type="term" value="F:RNA binding"/>
    <property type="evidence" value="ECO:0007669"/>
    <property type="project" value="InterPro"/>
</dbReference>
<proteinExistence type="predicted"/>
<dbReference type="InterPro" id="IPR001387">
    <property type="entry name" value="Cro/C1-type_HTH"/>
</dbReference>
<dbReference type="InterPro" id="IPR010982">
    <property type="entry name" value="Lambda_DNA-bd_dom_sf"/>
</dbReference>
<dbReference type="SMART" id="SM00530">
    <property type="entry name" value="HTH_XRE"/>
    <property type="match status" value="1"/>
</dbReference>
<sequence>MRIVAAKNLIEFVPQHPETAPSLAHWRAVTKAAKWQTCSDIQSVFPKAKTLNAERVRFEIAGGNYRLVVAFNFEHQIAFIKFIGSHAEYDRIDCLHRVVVLEDWQMDIRPIRSVEDHAEALRMIERLWNAPKGSPQGDTLDILATLVDAYEAEHHHFDRLDPIATIKAHMEMAGHTQADFAELIGSRSRASEILARKRLLNLRQVHKLVEAWKIPADLLIQPYELDRSVA</sequence>
<dbReference type="Pfam" id="PF09907">
    <property type="entry name" value="HigB_toxin"/>
    <property type="match status" value="1"/>
</dbReference>
<dbReference type="EMBL" id="BMGG01000001">
    <property type="protein sequence ID" value="GGC49934.1"/>
    <property type="molecule type" value="Genomic_DNA"/>
</dbReference>
<dbReference type="CDD" id="cd00093">
    <property type="entry name" value="HTH_XRE"/>
    <property type="match status" value="1"/>
</dbReference>
<dbReference type="PANTHER" id="PTHR40455:SF1">
    <property type="entry name" value="ANTITOXIN HIGA"/>
    <property type="match status" value="1"/>
</dbReference>
<dbReference type="RefSeq" id="WP_308424356.1">
    <property type="nucleotide sequence ID" value="NZ_BMGG01000001.1"/>
</dbReference>
<reference evidence="2" key="2">
    <citation type="submission" date="2020-09" db="EMBL/GenBank/DDBJ databases">
        <authorList>
            <person name="Sun Q."/>
            <person name="Zhou Y."/>
        </authorList>
    </citation>
    <scope>NUCLEOTIDE SEQUENCE</scope>
    <source>
        <strain evidence="2">CGMCC 1.12919</strain>
    </source>
</reference>
<dbReference type="GO" id="GO:0004519">
    <property type="term" value="F:endonuclease activity"/>
    <property type="evidence" value="ECO:0007669"/>
    <property type="project" value="InterPro"/>
</dbReference>
<dbReference type="Proteomes" id="UP000637002">
    <property type="component" value="Unassembled WGS sequence"/>
</dbReference>
<dbReference type="PANTHER" id="PTHR40455">
    <property type="entry name" value="ANTITOXIN HIGA"/>
    <property type="match status" value="1"/>
</dbReference>
<evidence type="ECO:0000259" key="1">
    <source>
        <dbReference type="PROSITE" id="PS50943"/>
    </source>
</evidence>
<keyword evidence="3" id="KW-1185">Reference proteome</keyword>
<dbReference type="InterPro" id="IPR018669">
    <property type="entry name" value="Toxin_HigB"/>
</dbReference>
<organism evidence="2 3">
    <name type="scientific">Chelatococcus reniformis</name>
    <dbReference type="NCBI Taxonomy" id="1494448"/>
    <lineage>
        <taxon>Bacteria</taxon>
        <taxon>Pseudomonadati</taxon>
        <taxon>Pseudomonadota</taxon>
        <taxon>Alphaproteobacteria</taxon>
        <taxon>Hyphomicrobiales</taxon>
        <taxon>Chelatococcaceae</taxon>
        <taxon>Chelatococcus</taxon>
    </lineage>
</organism>
<dbReference type="AlphaFoldDB" id="A0A916X860"/>
<dbReference type="GO" id="GO:0006355">
    <property type="term" value="P:regulation of DNA-templated transcription"/>
    <property type="evidence" value="ECO:0007669"/>
    <property type="project" value="InterPro"/>
</dbReference>